<accession>A0A7I8VJQ7</accession>
<feature type="transmembrane region" description="Helical" evidence="1">
    <location>
        <begin position="63"/>
        <end position="83"/>
    </location>
</feature>
<keyword evidence="3" id="KW-1185">Reference proteome</keyword>
<feature type="transmembrane region" description="Helical" evidence="1">
    <location>
        <begin position="95"/>
        <end position="115"/>
    </location>
</feature>
<sequence length="166" mass="18516">MALFKEVIILTSFLTSFVNALALSLPYWTKDESDRYVGLWHTCIDDICSPVAEASEIKTTVSKIFLCFAQFTLFSTFLTSLLIPLKGTSEIFNKICLSVLFIFSGSFALISWALYAKYFMDIPISSVKLHASFALAVLSTAFSYVGVMVVFLNKPQKISSQEEIAM</sequence>
<dbReference type="AlphaFoldDB" id="A0A7I8VJQ7"/>
<dbReference type="Gene3D" id="1.20.140.150">
    <property type="match status" value="1"/>
</dbReference>
<proteinExistence type="predicted"/>
<keyword evidence="1" id="KW-0812">Transmembrane</keyword>
<dbReference type="EMBL" id="CAJFCJ010000006">
    <property type="protein sequence ID" value="CAD5115664.1"/>
    <property type="molecule type" value="Genomic_DNA"/>
</dbReference>
<gene>
    <name evidence="2" type="ORF">DGYR_LOCUS4380</name>
</gene>
<keyword evidence="1" id="KW-0472">Membrane</keyword>
<comment type="caution">
    <text evidence="2">The sequence shown here is derived from an EMBL/GenBank/DDBJ whole genome shotgun (WGS) entry which is preliminary data.</text>
</comment>
<protein>
    <submittedName>
        <fullName evidence="2">DgyrCDS4619</fullName>
    </submittedName>
</protein>
<reference evidence="2 3" key="1">
    <citation type="submission" date="2020-08" db="EMBL/GenBank/DDBJ databases">
        <authorList>
            <person name="Hejnol A."/>
        </authorList>
    </citation>
    <scope>NUCLEOTIDE SEQUENCE [LARGE SCALE GENOMIC DNA]</scope>
</reference>
<feature type="transmembrane region" description="Helical" evidence="1">
    <location>
        <begin position="127"/>
        <end position="152"/>
    </location>
</feature>
<evidence type="ECO:0000313" key="3">
    <source>
        <dbReference type="Proteomes" id="UP000549394"/>
    </source>
</evidence>
<evidence type="ECO:0000313" key="2">
    <source>
        <dbReference type="EMBL" id="CAD5115664.1"/>
    </source>
</evidence>
<evidence type="ECO:0000256" key="1">
    <source>
        <dbReference type="SAM" id="Phobius"/>
    </source>
</evidence>
<dbReference type="Proteomes" id="UP000549394">
    <property type="component" value="Unassembled WGS sequence"/>
</dbReference>
<organism evidence="2 3">
    <name type="scientific">Dimorphilus gyrociliatus</name>
    <dbReference type="NCBI Taxonomy" id="2664684"/>
    <lineage>
        <taxon>Eukaryota</taxon>
        <taxon>Metazoa</taxon>
        <taxon>Spiralia</taxon>
        <taxon>Lophotrochozoa</taxon>
        <taxon>Annelida</taxon>
        <taxon>Polychaeta</taxon>
        <taxon>Polychaeta incertae sedis</taxon>
        <taxon>Dinophilidae</taxon>
        <taxon>Dimorphilus</taxon>
    </lineage>
</organism>
<keyword evidence="1" id="KW-1133">Transmembrane helix</keyword>
<name>A0A7I8VJQ7_9ANNE</name>